<evidence type="ECO:0000313" key="7">
    <source>
        <dbReference type="EMBL" id="PVX86329.1"/>
    </source>
</evidence>
<dbReference type="PANTHER" id="PTHR43303:SF4">
    <property type="entry name" value="NADPH DEHYDROGENASE C23G7.10C-RELATED"/>
    <property type="match status" value="1"/>
</dbReference>
<dbReference type="Pfam" id="PF00724">
    <property type="entry name" value="Oxidored_FMN"/>
    <property type="match status" value="1"/>
</dbReference>
<evidence type="ECO:0000256" key="4">
    <source>
        <dbReference type="ARBA" id="ARBA00022857"/>
    </source>
</evidence>
<dbReference type="SUPFAM" id="SSF51395">
    <property type="entry name" value="FMN-linked oxidoreductases"/>
    <property type="match status" value="1"/>
</dbReference>
<keyword evidence="8" id="KW-1185">Reference proteome</keyword>
<keyword evidence="5" id="KW-0560">Oxidoreductase</keyword>
<keyword evidence="4" id="KW-0521">NADP</keyword>
<evidence type="ECO:0000256" key="2">
    <source>
        <dbReference type="ARBA" id="ARBA00022630"/>
    </source>
</evidence>
<reference evidence="7 8" key="1">
    <citation type="submission" date="2018-05" db="EMBL/GenBank/DDBJ databases">
        <title>Genomic Encyclopedia of Type Strains, Phase IV (KMG-V): Genome sequencing to study the core and pangenomes of soil and plant-associated prokaryotes.</title>
        <authorList>
            <person name="Whitman W."/>
        </authorList>
    </citation>
    <scope>NUCLEOTIDE SEQUENCE [LARGE SCALE GENOMIC DNA]</scope>
    <source>
        <strain evidence="7 8">SCZa-39</strain>
    </source>
</reference>
<proteinExistence type="predicted"/>
<dbReference type="PANTHER" id="PTHR43303">
    <property type="entry name" value="NADPH DEHYDROGENASE C23G7.10C-RELATED"/>
    <property type="match status" value="1"/>
</dbReference>
<protein>
    <submittedName>
        <fullName evidence="7">2,4-dienoyl-CoA reductase-like NADH-dependent reductase (Old Yellow Enzyme family)</fullName>
    </submittedName>
</protein>
<feature type="domain" description="NADH:flavin oxidoreductase/NADH oxidase N-terminal" evidence="6">
    <location>
        <begin position="6"/>
        <end position="340"/>
    </location>
</feature>
<organism evidence="7 8">
    <name type="scientific">Paraburkholderia unamae</name>
    <dbReference type="NCBI Taxonomy" id="219649"/>
    <lineage>
        <taxon>Bacteria</taxon>
        <taxon>Pseudomonadati</taxon>
        <taxon>Pseudomonadota</taxon>
        <taxon>Betaproteobacteria</taxon>
        <taxon>Burkholderiales</taxon>
        <taxon>Burkholderiaceae</taxon>
        <taxon>Paraburkholderia</taxon>
    </lineage>
</organism>
<comment type="caution">
    <text evidence="7">The sequence shown here is derived from an EMBL/GenBank/DDBJ whole genome shotgun (WGS) entry which is preliminary data.</text>
</comment>
<dbReference type="RefSeq" id="WP_116609783.1">
    <property type="nucleotide sequence ID" value="NZ_QEOB01000002.1"/>
</dbReference>
<dbReference type="InterPro" id="IPR044152">
    <property type="entry name" value="YqjM-like"/>
</dbReference>
<sequence length="381" mass="41130">MPNAMLFSGFRLRDLQLKNRIVASPMWQYAANKGYPTDWHLMHLGRFADGGCGLVFQEGTSVERRGCGTTGDLGLWDDCFVEPLARIVALIKANGAAAGIQLLHCGRKARTRAPTQGRGYLARTPDIEDWDEWEPISASAVALKEGMPAPRAMTPGDIRAVVDAYAAAASRARRAGYDVIELHAAHGYLLHQFLSPATNRRGDAYGGSLANRMRLVIEIVDAVRANWDDAKPLFVRVSCVDGAGWSVDDTVVLSRQLSLHGVDVIDCSSGGLVGSPLPSHAAPDYGYQVQYAEHVKAHTGMPTAAVGLIVHARQAEAILAAGQADLILLGRELIHNPNWAIDTALKLGVDGAAANWPPHIRYWLERRASATPGFMPSTFAP</sequence>
<dbReference type="Gene3D" id="3.20.20.70">
    <property type="entry name" value="Aldolase class I"/>
    <property type="match status" value="1"/>
</dbReference>
<keyword evidence="2" id="KW-0285">Flavoprotein</keyword>
<dbReference type="InterPro" id="IPR013785">
    <property type="entry name" value="Aldolase_TIM"/>
</dbReference>
<keyword evidence="3" id="KW-0288">FMN</keyword>
<evidence type="ECO:0000259" key="6">
    <source>
        <dbReference type="Pfam" id="PF00724"/>
    </source>
</evidence>
<comment type="cofactor">
    <cofactor evidence="1">
        <name>FMN</name>
        <dbReference type="ChEBI" id="CHEBI:58210"/>
    </cofactor>
</comment>
<dbReference type="CDD" id="cd02932">
    <property type="entry name" value="OYE_YqiM_FMN"/>
    <property type="match status" value="1"/>
</dbReference>
<evidence type="ECO:0000256" key="5">
    <source>
        <dbReference type="ARBA" id="ARBA00023002"/>
    </source>
</evidence>
<evidence type="ECO:0000256" key="3">
    <source>
        <dbReference type="ARBA" id="ARBA00022643"/>
    </source>
</evidence>
<dbReference type="Proteomes" id="UP000245712">
    <property type="component" value="Unassembled WGS sequence"/>
</dbReference>
<name>A0ABX5KXA0_9BURK</name>
<dbReference type="InterPro" id="IPR001155">
    <property type="entry name" value="OxRdtase_FMN_N"/>
</dbReference>
<dbReference type="EMBL" id="QEOB01000002">
    <property type="protein sequence ID" value="PVX86329.1"/>
    <property type="molecule type" value="Genomic_DNA"/>
</dbReference>
<accession>A0ABX5KXA0</accession>
<evidence type="ECO:0000313" key="8">
    <source>
        <dbReference type="Proteomes" id="UP000245712"/>
    </source>
</evidence>
<gene>
    <name evidence="7" type="ORF">C7402_102165</name>
</gene>
<evidence type="ECO:0000256" key="1">
    <source>
        <dbReference type="ARBA" id="ARBA00001917"/>
    </source>
</evidence>